<proteinExistence type="predicted"/>
<dbReference type="Pfam" id="PF14220">
    <property type="entry name" value="DUF4329"/>
    <property type="match status" value="1"/>
</dbReference>
<reference evidence="3 4" key="1">
    <citation type="submission" date="2016-10" db="EMBL/GenBank/DDBJ databases">
        <authorList>
            <person name="de Groot N.N."/>
        </authorList>
    </citation>
    <scope>NUCLEOTIDE SEQUENCE [LARGE SCALE GENOMIC DNA]</scope>
    <source>
        <strain evidence="3 4">DSM 16213</strain>
    </source>
</reference>
<keyword evidence="4" id="KW-1185">Reference proteome</keyword>
<feature type="signal peptide" evidence="1">
    <location>
        <begin position="1"/>
        <end position="21"/>
    </location>
</feature>
<dbReference type="Proteomes" id="UP000199585">
    <property type="component" value="Unassembled WGS sequence"/>
</dbReference>
<evidence type="ECO:0000313" key="3">
    <source>
        <dbReference type="EMBL" id="SEN05795.1"/>
    </source>
</evidence>
<keyword evidence="1" id="KW-0732">Signal</keyword>
<evidence type="ECO:0000313" key="4">
    <source>
        <dbReference type="Proteomes" id="UP000199585"/>
    </source>
</evidence>
<dbReference type="RefSeq" id="WP_089901561.1">
    <property type="nucleotide sequence ID" value="NZ_FOCI01000008.1"/>
</dbReference>
<sequence length="173" mass="18778">MLRHLALIAIAAAPLFHPAMAQDADEVALARDVLAALQPVSFDKRREYCGYLGLTRQGELVASAAVPGDMASCSADFPDDIAVIASYHTHGAFDEGYFNEMPSTVDVESDAEFFLNGYVATPGGRLWHIDGRTRVARQICGSGCLPVAPGYRKEADGEIAETYTLDELRRIQE</sequence>
<dbReference type="EMBL" id="FOCI01000008">
    <property type="protein sequence ID" value="SEN05795.1"/>
    <property type="molecule type" value="Genomic_DNA"/>
</dbReference>
<name>A0A1H8DFB2_9RHOB</name>
<dbReference type="STRING" id="245187.SAMN04488003_108125"/>
<dbReference type="OrthoDB" id="7850904at2"/>
<evidence type="ECO:0000259" key="2">
    <source>
        <dbReference type="Pfam" id="PF14220"/>
    </source>
</evidence>
<feature type="chain" id="PRO_5011771977" description="DUF4329 domain-containing protein" evidence="1">
    <location>
        <begin position="22"/>
        <end position="173"/>
    </location>
</feature>
<protein>
    <recommendedName>
        <fullName evidence="2">DUF4329 domain-containing protein</fullName>
    </recommendedName>
</protein>
<accession>A0A1H8DFB2</accession>
<evidence type="ECO:0000256" key="1">
    <source>
        <dbReference type="SAM" id="SignalP"/>
    </source>
</evidence>
<organism evidence="3 4">
    <name type="scientific">Loktanella fryxellensis</name>
    <dbReference type="NCBI Taxonomy" id="245187"/>
    <lineage>
        <taxon>Bacteria</taxon>
        <taxon>Pseudomonadati</taxon>
        <taxon>Pseudomonadota</taxon>
        <taxon>Alphaproteobacteria</taxon>
        <taxon>Rhodobacterales</taxon>
        <taxon>Roseobacteraceae</taxon>
        <taxon>Loktanella</taxon>
    </lineage>
</organism>
<dbReference type="InterPro" id="IPR025479">
    <property type="entry name" value="DUF4329"/>
</dbReference>
<dbReference type="AlphaFoldDB" id="A0A1H8DFB2"/>
<feature type="domain" description="DUF4329" evidence="2">
    <location>
        <begin position="29"/>
        <end position="141"/>
    </location>
</feature>
<gene>
    <name evidence="3" type="ORF">SAMN04488003_108125</name>
</gene>